<proteinExistence type="predicted"/>
<dbReference type="AlphaFoldDB" id="A0A4Q9FQI9"/>
<keyword evidence="1" id="KW-0472">Membrane</keyword>
<keyword evidence="5" id="KW-1185">Reference proteome</keyword>
<keyword evidence="1" id="KW-0812">Transmembrane</keyword>
<organism evidence="4 5">
    <name type="scientific">Hyunsoonleella pacifica</name>
    <dbReference type="NCBI Taxonomy" id="1080224"/>
    <lineage>
        <taxon>Bacteria</taxon>
        <taxon>Pseudomonadati</taxon>
        <taxon>Bacteroidota</taxon>
        <taxon>Flavobacteriia</taxon>
        <taxon>Flavobacteriales</taxon>
        <taxon>Flavobacteriaceae</taxon>
    </lineage>
</organism>
<evidence type="ECO:0000313" key="5">
    <source>
        <dbReference type="Proteomes" id="UP000292372"/>
    </source>
</evidence>
<gene>
    <name evidence="4" type="ORF">EYD46_05540</name>
</gene>
<dbReference type="Pfam" id="PF12969">
    <property type="entry name" value="DUF3857"/>
    <property type="match status" value="1"/>
</dbReference>
<accession>A0A4Q9FQI9</accession>
<feature type="domain" description="Transglutaminase-like" evidence="2">
    <location>
        <begin position="281"/>
        <end position="354"/>
    </location>
</feature>
<evidence type="ECO:0000313" key="4">
    <source>
        <dbReference type="EMBL" id="TBN17775.1"/>
    </source>
</evidence>
<comment type="caution">
    <text evidence="4">The sequence shown here is derived from an EMBL/GenBank/DDBJ whole genome shotgun (WGS) entry which is preliminary data.</text>
</comment>
<dbReference type="OrthoDB" id="8595007at2"/>
<feature type="domain" description="DUF3857" evidence="3">
    <location>
        <begin position="69"/>
        <end position="231"/>
    </location>
</feature>
<dbReference type="InterPro" id="IPR024618">
    <property type="entry name" value="DUF3857"/>
</dbReference>
<feature type="transmembrane region" description="Helical" evidence="1">
    <location>
        <begin position="669"/>
        <end position="689"/>
    </location>
</feature>
<dbReference type="Gene3D" id="2.60.40.3140">
    <property type="match status" value="1"/>
</dbReference>
<dbReference type="Proteomes" id="UP000292372">
    <property type="component" value="Unassembled WGS sequence"/>
</dbReference>
<dbReference type="RefSeq" id="WP_130936065.1">
    <property type="nucleotide sequence ID" value="NZ_BMEE01000001.1"/>
</dbReference>
<dbReference type="EMBL" id="SIRS01000002">
    <property type="protein sequence ID" value="TBN17775.1"/>
    <property type="molecule type" value="Genomic_DNA"/>
</dbReference>
<reference evidence="4 5" key="1">
    <citation type="journal article" date="2015" name="Int. J. Syst. Evol. Microbiol.">
        <title>Hyunsoonleella pacifica sp. nov., isolated from seawater of South Pacific Gyre.</title>
        <authorList>
            <person name="Gao X."/>
            <person name="Zhang Z."/>
            <person name="Dai X."/>
            <person name="Zhang X.H."/>
        </authorList>
    </citation>
    <scope>NUCLEOTIDE SEQUENCE [LARGE SCALE GENOMIC DNA]</scope>
    <source>
        <strain evidence="4 5">SW033</strain>
    </source>
</reference>
<dbReference type="Pfam" id="PF01841">
    <property type="entry name" value="Transglut_core"/>
    <property type="match status" value="1"/>
</dbReference>
<dbReference type="SUPFAM" id="SSF54001">
    <property type="entry name" value="Cysteine proteinases"/>
    <property type="match status" value="1"/>
</dbReference>
<protein>
    <submittedName>
        <fullName evidence="4">DUF3857 domain-containing protein</fullName>
    </submittedName>
</protein>
<evidence type="ECO:0000259" key="2">
    <source>
        <dbReference type="Pfam" id="PF01841"/>
    </source>
</evidence>
<evidence type="ECO:0000259" key="3">
    <source>
        <dbReference type="Pfam" id="PF12969"/>
    </source>
</evidence>
<keyword evidence="1" id="KW-1133">Transmembrane helix</keyword>
<evidence type="ECO:0000256" key="1">
    <source>
        <dbReference type="SAM" id="Phobius"/>
    </source>
</evidence>
<dbReference type="InterPro" id="IPR038765">
    <property type="entry name" value="Papain-like_cys_pep_sf"/>
</dbReference>
<name>A0A4Q9FQI9_9FLAO</name>
<dbReference type="InterPro" id="IPR002931">
    <property type="entry name" value="Transglutaminase-like"/>
</dbReference>
<dbReference type="Gene3D" id="3.10.620.30">
    <property type="match status" value="1"/>
</dbReference>
<sequence length="696" mass="79803">MILKANNFYLFATIFLFSFNVFCAQIKVSDTPVWVVKQSYDKTPEIDLDEISYGLLTLLSDEQIHIPKKERYIRFVRKITDNVGVQDGSSISINYDPTYQQLFLHGITVIRQGKTINKLNVNDFQSIRQESNAESYIYDGSLNAIANLADIRNGDIVDVSYTIKGFNPIHGNHFSGGTALNDFQPVGKINYYLISNKNLKYKSLNSDITPKTGKYKGYTTYNWTTTLTKAPKFEENTPSWYLSYQNLFVTDFETWKSVVDWALNIYQDNVKPSQTLKDVIEKIKSSTEYEGERIFATLKFVQDDIRYLGLESGIGAYKPFSPNKVLEQRFGDCKDKSWLMVTMLRSMGIKAYPVLINTVYGESLHQFLPSPKVFDHVVVKVIDSTNTNLFYDPTNSNQSGNYKSVPFTNYGKALVIKQGNTALEQITTKSENLVEVFDTFNLPTVGGPGTLNTMTVYKEAEADIIRSRYKSNSISSLRKDFKSYYDNLYDGVESLKDPVFDDDSLSNEILVEESYKINDIWKSMVGNDKNIAVEFTPYSILDVFILPNETQRETPFALYYPTHKKHQITVKLPRRWPISKDNSSVNSKSFDFSITSKMNPTQDILYINYEYKNKTSYVKPEDFEEYYTKIKEVEQILGYYIYIPKSEANSGNFDAPLFSNNFTSSITTILYWVIGLMSLIVIGLVIFVVKSNRNRS</sequence>